<feature type="coiled-coil region" evidence="6">
    <location>
        <begin position="461"/>
        <end position="520"/>
    </location>
</feature>
<dbReference type="InterPro" id="IPR000719">
    <property type="entry name" value="Prot_kinase_dom"/>
</dbReference>
<keyword evidence="2" id="KW-0808">Transferase</keyword>
<keyword evidence="1" id="KW-0723">Serine/threonine-protein kinase</keyword>
<dbReference type="InterPro" id="IPR011009">
    <property type="entry name" value="Kinase-like_dom_sf"/>
</dbReference>
<dbReference type="EMBL" id="CAUJNA010003703">
    <property type="protein sequence ID" value="CAJ1408088.1"/>
    <property type="molecule type" value="Genomic_DNA"/>
</dbReference>
<feature type="domain" description="Protein kinase" evidence="8">
    <location>
        <begin position="1"/>
        <end position="159"/>
    </location>
</feature>
<dbReference type="GO" id="GO:0004674">
    <property type="term" value="F:protein serine/threonine kinase activity"/>
    <property type="evidence" value="ECO:0007669"/>
    <property type="project" value="UniProtKB-KW"/>
</dbReference>
<dbReference type="InterPro" id="IPR050205">
    <property type="entry name" value="CDPK_Ser/Thr_kinases"/>
</dbReference>
<evidence type="ECO:0000313" key="9">
    <source>
        <dbReference type="EMBL" id="CAJ1408088.1"/>
    </source>
</evidence>
<evidence type="ECO:0000256" key="2">
    <source>
        <dbReference type="ARBA" id="ARBA00022679"/>
    </source>
</evidence>
<dbReference type="Proteomes" id="UP001178507">
    <property type="component" value="Unassembled WGS sequence"/>
</dbReference>
<dbReference type="Pfam" id="PF00069">
    <property type="entry name" value="Pkinase"/>
    <property type="match status" value="1"/>
</dbReference>
<evidence type="ECO:0000256" key="6">
    <source>
        <dbReference type="SAM" id="Coils"/>
    </source>
</evidence>
<dbReference type="SUPFAM" id="SSF56112">
    <property type="entry name" value="Protein kinase-like (PK-like)"/>
    <property type="match status" value="1"/>
</dbReference>
<sequence length="583" mass="66037">MLRAVEWIHSCGVVHRNIKASNFMCGGDKGNTIMKLTDFGLACAQPQGSRLYQEAGSWQYRSVEMHSKAGYNEKTDIWSFGVMAYALLFNEFPYAPQQRDKDAIRAAIMQNSEPRFVQVPIGQKVGEFLGPAARFCRVLLRRNQDIRCSATEALQLGFITGMACSMEMEADCSNVRKQDHHPEVRDLAPASGWEWVSGADSQFSDFTVELTRQELAPLPLIGADDLNGKHSAQLGGTLSSVTFDLELLIGEASKCGIRRCRPQERKASFAGSVFAGLKLRAHALVFGRETEHRGKVTRARGLKKTIGFWHEETAHFFFAIDKNRKAIENRIRYFQKEEEKIWRDLEEVRRQAAAIEEGRSRTIEKKLADRAIQQERDLMLQQNRVKAAQNRVSVTDYRKRQQFEAMREKQLSAQVQRETSQAIMHQKRQIDMEMRKTNSERAAMIQISQKEARSRASQERSARLERVREFQEYERQQAEQEVLEAESTLPELEEQELICLQRLQNSRIVTQSVLEELETRLGSQSSVATLLRSKQRSTDQLESVGGLSTGLPQEPEAAQLDDAGTAGEATGQPVEPITEPVAA</sequence>
<keyword evidence="4" id="KW-0418">Kinase</keyword>
<evidence type="ECO:0000313" key="10">
    <source>
        <dbReference type="Proteomes" id="UP001178507"/>
    </source>
</evidence>
<gene>
    <name evidence="9" type="ORF">EVOR1521_LOCUS29612</name>
</gene>
<keyword evidence="6" id="KW-0175">Coiled coil</keyword>
<evidence type="ECO:0000256" key="4">
    <source>
        <dbReference type="ARBA" id="ARBA00022777"/>
    </source>
</evidence>
<dbReference type="SMART" id="SM00220">
    <property type="entry name" value="S_TKc"/>
    <property type="match status" value="1"/>
</dbReference>
<name>A0AA36JN84_9DINO</name>
<evidence type="ECO:0000256" key="1">
    <source>
        <dbReference type="ARBA" id="ARBA00022527"/>
    </source>
</evidence>
<evidence type="ECO:0000256" key="7">
    <source>
        <dbReference type="SAM" id="MobiDB-lite"/>
    </source>
</evidence>
<evidence type="ECO:0000256" key="5">
    <source>
        <dbReference type="ARBA" id="ARBA00022840"/>
    </source>
</evidence>
<protein>
    <recommendedName>
        <fullName evidence="8">Protein kinase domain-containing protein</fullName>
    </recommendedName>
</protein>
<keyword evidence="3" id="KW-0547">Nucleotide-binding</keyword>
<dbReference type="GO" id="GO:0005524">
    <property type="term" value="F:ATP binding"/>
    <property type="evidence" value="ECO:0007669"/>
    <property type="project" value="UniProtKB-KW"/>
</dbReference>
<keyword evidence="5" id="KW-0067">ATP-binding</keyword>
<evidence type="ECO:0000256" key="3">
    <source>
        <dbReference type="ARBA" id="ARBA00022741"/>
    </source>
</evidence>
<dbReference type="Gene3D" id="1.10.510.10">
    <property type="entry name" value="Transferase(Phosphotransferase) domain 1"/>
    <property type="match status" value="1"/>
</dbReference>
<evidence type="ECO:0000259" key="8">
    <source>
        <dbReference type="PROSITE" id="PS50011"/>
    </source>
</evidence>
<reference evidence="9" key="1">
    <citation type="submission" date="2023-08" db="EMBL/GenBank/DDBJ databases">
        <authorList>
            <person name="Chen Y."/>
            <person name="Shah S."/>
            <person name="Dougan E. K."/>
            <person name="Thang M."/>
            <person name="Chan C."/>
        </authorList>
    </citation>
    <scope>NUCLEOTIDE SEQUENCE</scope>
</reference>
<organism evidence="9 10">
    <name type="scientific">Effrenium voratum</name>
    <dbReference type="NCBI Taxonomy" id="2562239"/>
    <lineage>
        <taxon>Eukaryota</taxon>
        <taxon>Sar</taxon>
        <taxon>Alveolata</taxon>
        <taxon>Dinophyceae</taxon>
        <taxon>Suessiales</taxon>
        <taxon>Symbiodiniaceae</taxon>
        <taxon>Effrenium</taxon>
    </lineage>
</organism>
<feature type="region of interest" description="Disordered" evidence="7">
    <location>
        <begin position="531"/>
        <end position="583"/>
    </location>
</feature>
<dbReference type="PANTHER" id="PTHR24349">
    <property type="entry name" value="SERINE/THREONINE-PROTEIN KINASE"/>
    <property type="match status" value="1"/>
</dbReference>
<dbReference type="PROSITE" id="PS50011">
    <property type="entry name" value="PROTEIN_KINASE_DOM"/>
    <property type="match status" value="1"/>
</dbReference>
<comment type="caution">
    <text evidence="9">The sequence shown here is derived from an EMBL/GenBank/DDBJ whole genome shotgun (WGS) entry which is preliminary data.</text>
</comment>
<dbReference type="AlphaFoldDB" id="A0AA36JN84"/>
<keyword evidence="10" id="KW-1185">Reference proteome</keyword>
<accession>A0AA36JN84</accession>
<proteinExistence type="predicted"/>